<dbReference type="InterPro" id="IPR016833">
    <property type="entry name" value="Put_Na-Bile_cotransptr"/>
</dbReference>
<evidence type="ECO:0000313" key="3">
    <source>
        <dbReference type="Proteomes" id="UP000461670"/>
    </source>
</evidence>
<dbReference type="InterPro" id="IPR038770">
    <property type="entry name" value="Na+/solute_symporter_sf"/>
</dbReference>
<dbReference type="EMBL" id="WNDQ01000001">
    <property type="protein sequence ID" value="KAF1024090.1"/>
    <property type="molecule type" value="Genomic_DNA"/>
</dbReference>
<keyword evidence="1" id="KW-1133">Transmembrane helix</keyword>
<feature type="transmembrane region" description="Helical" evidence="1">
    <location>
        <begin position="35"/>
        <end position="54"/>
    </location>
</feature>
<proteinExistence type="predicted"/>
<feature type="transmembrane region" description="Helical" evidence="1">
    <location>
        <begin position="167"/>
        <end position="185"/>
    </location>
</feature>
<comment type="caution">
    <text evidence="2">The sequence shown here is derived from an EMBL/GenBank/DDBJ whole genome shotgun (WGS) entry which is preliminary data.</text>
</comment>
<dbReference type="PANTHER" id="PTHR18640:SF5">
    <property type="entry name" value="SODIUM_BILE ACID COTRANSPORTER 7"/>
    <property type="match status" value="1"/>
</dbReference>
<keyword evidence="1" id="KW-0472">Membrane</keyword>
<dbReference type="AlphaFoldDB" id="A0A7V8FSF7"/>
<keyword evidence="1" id="KW-0812">Transmembrane</keyword>
<dbReference type="Pfam" id="PF13593">
    <property type="entry name" value="SBF_like"/>
    <property type="match status" value="1"/>
</dbReference>
<feature type="transmembrane region" description="Helical" evidence="1">
    <location>
        <begin position="90"/>
        <end position="108"/>
    </location>
</feature>
<protein>
    <recommendedName>
        <fullName evidence="4">Solute carrier family 10 (Sodium/bile acid cotransporter), member 7</fullName>
    </recommendedName>
</protein>
<reference evidence="3" key="1">
    <citation type="journal article" date="2020" name="MBio">
        <title>Horizontal gene transfer to a defensive symbiont with a reduced genome amongst a multipartite beetle microbiome.</title>
        <authorList>
            <person name="Waterworth S.C."/>
            <person name="Florez L.V."/>
            <person name="Rees E.R."/>
            <person name="Hertweck C."/>
            <person name="Kaltenpoth M."/>
            <person name="Kwan J.C."/>
        </authorList>
    </citation>
    <scope>NUCLEOTIDE SEQUENCE [LARGE SCALE GENOMIC DNA]</scope>
</reference>
<sequence length="334" mass="35095">MARPRFLPENFTLMMVGTVIVASLLPAAGSVAAAFKLATTLAIAVLFFLHGARLSRQAIVAGIMHWRLHLVVLTSTFVLFPLVGLAFKPVITLLVGPALYIGVLYLCVLPSTVQSSIAMVSMARGNIPAAVCSASASTLLGIFITPVLVGLLIATQGTAATTGGLEAIGRILLQLFAPFVVGHLLRPWIGGWVQRRAKLLKGVDQGSILLVVYTAFSAAVVEGLWHQVSWAELGGLLVVAALLLAVALGTTVWSARRLGFSTEDEITAVFCGSKKSLASGVPMANVLFSASAVGAILLPLMLFHQMQLMVCAMLAQRYARRPKAAQGDGVAAAR</sequence>
<feature type="transmembrane region" description="Helical" evidence="1">
    <location>
        <begin position="206"/>
        <end position="227"/>
    </location>
</feature>
<feature type="transmembrane region" description="Helical" evidence="1">
    <location>
        <begin position="283"/>
        <end position="303"/>
    </location>
</feature>
<accession>A0A7V8FSF7</accession>
<feature type="transmembrane region" description="Helical" evidence="1">
    <location>
        <begin position="129"/>
        <end position="155"/>
    </location>
</feature>
<dbReference type="PANTHER" id="PTHR18640">
    <property type="entry name" value="SOLUTE CARRIER FAMILY 10 MEMBER 7"/>
    <property type="match status" value="1"/>
</dbReference>
<feature type="transmembrane region" description="Helical" evidence="1">
    <location>
        <begin position="233"/>
        <end position="253"/>
    </location>
</feature>
<feature type="transmembrane region" description="Helical" evidence="1">
    <location>
        <begin position="66"/>
        <end position="84"/>
    </location>
</feature>
<dbReference type="Proteomes" id="UP000461670">
    <property type="component" value="Unassembled WGS sequence"/>
</dbReference>
<name>A0A7V8FSF7_9BURK</name>
<evidence type="ECO:0000256" key="1">
    <source>
        <dbReference type="SAM" id="Phobius"/>
    </source>
</evidence>
<dbReference type="PIRSF" id="PIRSF026166">
    <property type="entry name" value="UCP026166"/>
    <property type="match status" value="1"/>
</dbReference>
<feature type="transmembrane region" description="Helical" evidence="1">
    <location>
        <begin position="12"/>
        <end position="29"/>
    </location>
</feature>
<gene>
    <name evidence="2" type="ORF">GAK30_00110</name>
</gene>
<evidence type="ECO:0008006" key="4">
    <source>
        <dbReference type="Google" id="ProtNLM"/>
    </source>
</evidence>
<evidence type="ECO:0000313" key="2">
    <source>
        <dbReference type="EMBL" id="KAF1024090.1"/>
    </source>
</evidence>
<organism evidence="2 3">
    <name type="scientific">Paracidovorax wautersii</name>
    <dbReference type="NCBI Taxonomy" id="1177982"/>
    <lineage>
        <taxon>Bacteria</taxon>
        <taxon>Pseudomonadati</taxon>
        <taxon>Pseudomonadota</taxon>
        <taxon>Betaproteobacteria</taxon>
        <taxon>Burkholderiales</taxon>
        <taxon>Comamonadaceae</taxon>
        <taxon>Paracidovorax</taxon>
    </lineage>
</organism>
<dbReference type="GO" id="GO:0005886">
    <property type="term" value="C:plasma membrane"/>
    <property type="evidence" value="ECO:0007669"/>
    <property type="project" value="TreeGrafter"/>
</dbReference>
<dbReference type="Gene3D" id="1.20.1530.20">
    <property type="match status" value="1"/>
</dbReference>